<dbReference type="Proteomes" id="UP000603904">
    <property type="component" value="Unassembled WGS sequence"/>
</dbReference>
<feature type="compositionally biased region" description="Low complexity" evidence="1">
    <location>
        <begin position="39"/>
        <end position="49"/>
    </location>
</feature>
<feature type="compositionally biased region" description="Gly residues" evidence="1">
    <location>
        <begin position="172"/>
        <end position="204"/>
    </location>
</feature>
<keyword evidence="2" id="KW-0812">Transmembrane</keyword>
<feature type="compositionally biased region" description="Gly residues" evidence="1">
    <location>
        <begin position="127"/>
        <end position="146"/>
    </location>
</feature>
<evidence type="ECO:0008006" key="5">
    <source>
        <dbReference type="Google" id="ProtNLM"/>
    </source>
</evidence>
<evidence type="ECO:0000256" key="1">
    <source>
        <dbReference type="SAM" id="MobiDB-lite"/>
    </source>
</evidence>
<evidence type="ECO:0000313" key="3">
    <source>
        <dbReference type="EMBL" id="GIH37991.1"/>
    </source>
</evidence>
<feature type="compositionally biased region" description="Pro residues" evidence="1">
    <location>
        <begin position="13"/>
        <end position="23"/>
    </location>
</feature>
<proteinExistence type="predicted"/>
<feature type="compositionally biased region" description="Low complexity" evidence="1">
    <location>
        <begin position="106"/>
        <end position="126"/>
    </location>
</feature>
<protein>
    <recommendedName>
        <fullName evidence="5">DUF3558 domain-containing protein</fullName>
    </recommendedName>
</protein>
<keyword evidence="2" id="KW-0472">Membrane</keyword>
<evidence type="ECO:0000256" key="2">
    <source>
        <dbReference type="SAM" id="Phobius"/>
    </source>
</evidence>
<gene>
    <name evidence="3" type="ORF">Mco01_09910</name>
</gene>
<sequence>MTSGDDGALGPDGGPPPPPPPQGRPGRGIPPYGLPAPAEPSADADPPSRAGGGAPPPGPYGPPPGEPGAYGPPDRRPPWPGPASPYPPQVPPGQWPGQAGGPYGPGPQQGTQQGPQSFEPGPQQGWPGQGTPWGGTPQGPAGGGGQWPPQGDWQSGTPPQGGWQGATPPQGGWQGGTPPQGGWQGGTPPQGGWQGGTPPHGGWQGATPPPPELWQMPTQPSPPRRRGWVTPVVAVVAVVAVLAVAGGTFAFMSARGGGGPVVPTGVVAASHSAAASPAAANANADVCVMLDPDQAERLVPNAKITSSTDDNRNDTLVSYIRWSCGWANHDISYKDVTRSREITVNVSRYQALGTTTADKAARIQFDGEYKQYRYNATVSNKEHYYSAPQQFTGIGDQAAAQYQWTRESDKYWYSFGQGVGRVGDVVFQVKYQAGQQNKEADVFSADTVQSITEANALREVKGLLGQLARSVDAWRAGRPLPYHARPKPSPTPSPSPTRIPLPERCVALRALAATLVPKTEGAAARGREGGATVTQCQWWNDAMPIAQGRVRWRNLRIAIHEFADADSARYYLIDQRSKTKFTANGGIGGIHWGRVDKLPGFGQDAYGQAIRQRTDTAQSNRYEIYAWSGKTVIWVLLGGSDRPAGTPINAAGSVLMDQKEATAGAKSVAKALLGQL</sequence>
<dbReference type="EMBL" id="BOOC01000003">
    <property type="protein sequence ID" value="GIH37991.1"/>
    <property type="molecule type" value="Genomic_DNA"/>
</dbReference>
<feature type="compositionally biased region" description="Pro residues" evidence="1">
    <location>
        <begin position="487"/>
        <end position="499"/>
    </location>
</feature>
<keyword evidence="4" id="KW-1185">Reference proteome</keyword>
<feature type="compositionally biased region" description="Low complexity" evidence="1">
    <location>
        <begin position="147"/>
        <end position="171"/>
    </location>
</feature>
<comment type="caution">
    <text evidence="3">The sequence shown here is derived from an EMBL/GenBank/DDBJ whole genome shotgun (WGS) entry which is preliminary data.</text>
</comment>
<evidence type="ECO:0000313" key="4">
    <source>
        <dbReference type="Proteomes" id="UP000603904"/>
    </source>
</evidence>
<organism evidence="3 4">
    <name type="scientific">Microbispora corallina</name>
    <dbReference type="NCBI Taxonomy" id="83302"/>
    <lineage>
        <taxon>Bacteria</taxon>
        <taxon>Bacillati</taxon>
        <taxon>Actinomycetota</taxon>
        <taxon>Actinomycetes</taxon>
        <taxon>Streptosporangiales</taxon>
        <taxon>Streptosporangiaceae</taxon>
        <taxon>Microbispora</taxon>
    </lineage>
</organism>
<feature type="region of interest" description="Disordered" evidence="1">
    <location>
        <begin position="479"/>
        <end position="499"/>
    </location>
</feature>
<keyword evidence="2" id="KW-1133">Transmembrane helix</keyword>
<feature type="region of interest" description="Disordered" evidence="1">
    <location>
        <begin position="1"/>
        <end position="225"/>
    </location>
</feature>
<name>A0ABQ4FT35_9ACTN</name>
<feature type="transmembrane region" description="Helical" evidence="2">
    <location>
        <begin position="228"/>
        <end position="252"/>
    </location>
</feature>
<feature type="compositionally biased region" description="Pro residues" evidence="1">
    <location>
        <begin position="78"/>
        <end position="94"/>
    </location>
</feature>
<feature type="compositionally biased region" description="Pro residues" evidence="1">
    <location>
        <begin position="54"/>
        <end position="66"/>
    </location>
</feature>
<accession>A0ABQ4FT35</accession>
<reference evidence="3 4" key="1">
    <citation type="submission" date="2021-01" db="EMBL/GenBank/DDBJ databases">
        <title>Whole genome shotgun sequence of Microbispora corallina NBRC 16416.</title>
        <authorList>
            <person name="Komaki H."/>
            <person name="Tamura T."/>
        </authorList>
    </citation>
    <scope>NUCLEOTIDE SEQUENCE [LARGE SCALE GENOMIC DNA]</scope>
    <source>
        <strain evidence="3 4">NBRC 16416</strain>
    </source>
</reference>